<dbReference type="EMBL" id="JAPFFF010000003">
    <property type="protein sequence ID" value="KAK8893203.1"/>
    <property type="molecule type" value="Genomic_DNA"/>
</dbReference>
<feature type="transmembrane region" description="Helical" evidence="1">
    <location>
        <begin position="114"/>
        <end position="137"/>
    </location>
</feature>
<name>A0ABR2KQB6_9EUKA</name>
<keyword evidence="1" id="KW-1133">Transmembrane helix</keyword>
<feature type="transmembrane region" description="Helical" evidence="1">
    <location>
        <begin position="58"/>
        <end position="80"/>
    </location>
</feature>
<dbReference type="Proteomes" id="UP001470230">
    <property type="component" value="Unassembled WGS sequence"/>
</dbReference>
<sequence length="140" mass="15954">MSTRQRSPCIHLFNIRCTLLAFQGLMWSFILESKQEYMVSSLRVFKNDKDALNKHLNAIVITGAVCLGVYAILTLLGFSVQSIGTHYLMNVLHSVGILLVIISILNYWNIKLLWIPTILCCAIPAIYEIIFIILKFVSHR</sequence>
<keyword evidence="1" id="KW-0472">Membrane</keyword>
<feature type="transmembrane region" description="Helical" evidence="1">
    <location>
        <begin position="87"/>
        <end position="108"/>
    </location>
</feature>
<keyword evidence="3" id="KW-1185">Reference proteome</keyword>
<protein>
    <recommendedName>
        <fullName evidence="4">Transmembrane protein 107</fullName>
    </recommendedName>
</protein>
<reference evidence="2 3" key="1">
    <citation type="submission" date="2024-04" db="EMBL/GenBank/DDBJ databases">
        <title>Tritrichomonas musculus Genome.</title>
        <authorList>
            <person name="Alves-Ferreira E."/>
            <person name="Grigg M."/>
            <person name="Lorenzi H."/>
            <person name="Galac M."/>
        </authorList>
    </citation>
    <scope>NUCLEOTIDE SEQUENCE [LARGE SCALE GENOMIC DNA]</scope>
    <source>
        <strain evidence="2 3">EAF2021</strain>
    </source>
</reference>
<keyword evidence="1" id="KW-0812">Transmembrane</keyword>
<accession>A0ABR2KQB6</accession>
<dbReference type="Pfam" id="PF14995">
    <property type="entry name" value="TMEM107"/>
    <property type="match status" value="1"/>
</dbReference>
<evidence type="ECO:0000313" key="3">
    <source>
        <dbReference type="Proteomes" id="UP001470230"/>
    </source>
</evidence>
<organism evidence="2 3">
    <name type="scientific">Tritrichomonas musculus</name>
    <dbReference type="NCBI Taxonomy" id="1915356"/>
    <lineage>
        <taxon>Eukaryota</taxon>
        <taxon>Metamonada</taxon>
        <taxon>Parabasalia</taxon>
        <taxon>Tritrichomonadida</taxon>
        <taxon>Tritrichomonadidae</taxon>
        <taxon>Tritrichomonas</taxon>
    </lineage>
</organism>
<evidence type="ECO:0000256" key="1">
    <source>
        <dbReference type="SAM" id="Phobius"/>
    </source>
</evidence>
<feature type="transmembrane region" description="Helical" evidence="1">
    <location>
        <begin position="12"/>
        <end position="30"/>
    </location>
</feature>
<evidence type="ECO:0000313" key="2">
    <source>
        <dbReference type="EMBL" id="KAK8893203.1"/>
    </source>
</evidence>
<comment type="caution">
    <text evidence="2">The sequence shown here is derived from an EMBL/GenBank/DDBJ whole genome shotgun (WGS) entry which is preliminary data.</text>
</comment>
<evidence type="ECO:0008006" key="4">
    <source>
        <dbReference type="Google" id="ProtNLM"/>
    </source>
</evidence>
<proteinExistence type="predicted"/>
<gene>
    <name evidence="2" type="ORF">M9Y10_021619</name>
</gene>
<dbReference type="InterPro" id="IPR029248">
    <property type="entry name" value="TMEM107"/>
</dbReference>